<proteinExistence type="predicted"/>
<dbReference type="PANTHER" id="PTHR34539:SF3">
    <property type="entry name" value="NAC DOMAIN-CONTAINING PROTEIN"/>
    <property type="match status" value="1"/>
</dbReference>
<reference evidence="3 4" key="1">
    <citation type="submission" date="2024-11" db="EMBL/GenBank/DDBJ databases">
        <title>Chromosome-level genome assembly of Eucalyptus globulus Labill. provides insights into its genome evolution.</title>
        <authorList>
            <person name="Li X."/>
        </authorList>
    </citation>
    <scope>NUCLEOTIDE SEQUENCE [LARGE SCALE GENOMIC DNA]</scope>
    <source>
        <strain evidence="3">CL2024</strain>
        <tissue evidence="3">Fresh tender leaves</tissue>
    </source>
</reference>
<feature type="signal peptide" evidence="2">
    <location>
        <begin position="1"/>
        <end position="21"/>
    </location>
</feature>
<feature type="chain" id="PRO_5044801552" evidence="2">
    <location>
        <begin position="22"/>
        <end position="209"/>
    </location>
</feature>
<comment type="caution">
    <text evidence="3">The sequence shown here is derived from an EMBL/GenBank/DDBJ whole genome shotgun (WGS) entry which is preliminary data.</text>
</comment>
<feature type="compositionally biased region" description="Basic and acidic residues" evidence="1">
    <location>
        <begin position="129"/>
        <end position="141"/>
    </location>
</feature>
<dbReference type="AlphaFoldDB" id="A0ABD3JZX1"/>
<keyword evidence="4" id="KW-1185">Reference proteome</keyword>
<evidence type="ECO:0000256" key="2">
    <source>
        <dbReference type="SAM" id="SignalP"/>
    </source>
</evidence>
<dbReference type="EMBL" id="JBJKBG010000007">
    <property type="protein sequence ID" value="KAL3731699.1"/>
    <property type="molecule type" value="Genomic_DNA"/>
</dbReference>
<evidence type="ECO:0000313" key="4">
    <source>
        <dbReference type="Proteomes" id="UP001634007"/>
    </source>
</evidence>
<dbReference type="Proteomes" id="UP001634007">
    <property type="component" value="Unassembled WGS sequence"/>
</dbReference>
<evidence type="ECO:0000313" key="3">
    <source>
        <dbReference type="EMBL" id="KAL3731699.1"/>
    </source>
</evidence>
<accession>A0ABD3JZX1</accession>
<feature type="compositionally biased region" description="Polar residues" evidence="1">
    <location>
        <begin position="98"/>
        <end position="109"/>
    </location>
</feature>
<sequence>MSSLAALPPLLVCTLTTLSLSLPVPSSLARPQKGLKGKRKKEPSPMAETSPLKRRREANPDEEEEEKRQRSYRDILSLLEEEEDVAGQDLSSLITSLQRELASGSSDPLTASAEEAPPSPAREAGGEGGDERERVMRRLLEASDDELGLPSRESSEVGHGVGIGEGHDVLCGSIGEGQGSIDLCEGLVWELEDEATNHNALLQSELNAP</sequence>
<gene>
    <name evidence="3" type="ORF">ACJRO7_028561</name>
</gene>
<dbReference type="PANTHER" id="PTHR34539">
    <property type="entry name" value="T6J4.11 PROTEIN"/>
    <property type="match status" value="1"/>
</dbReference>
<name>A0ABD3JZX1_EUCGL</name>
<protein>
    <submittedName>
        <fullName evidence="3">Uncharacterized protein</fullName>
    </submittedName>
</protein>
<feature type="region of interest" description="Disordered" evidence="1">
    <location>
        <begin position="22"/>
        <end position="71"/>
    </location>
</feature>
<feature type="region of interest" description="Disordered" evidence="1">
    <location>
        <begin position="98"/>
        <end position="160"/>
    </location>
</feature>
<keyword evidence="2" id="KW-0732">Signal</keyword>
<organism evidence="3 4">
    <name type="scientific">Eucalyptus globulus</name>
    <name type="common">Tasmanian blue gum</name>
    <dbReference type="NCBI Taxonomy" id="34317"/>
    <lineage>
        <taxon>Eukaryota</taxon>
        <taxon>Viridiplantae</taxon>
        <taxon>Streptophyta</taxon>
        <taxon>Embryophyta</taxon>
        <taxon>Tracheophyta</taxon>
        <taxon>Spermatophyta</taxon>
        <taxon>Magnoliopsida</taxon>
        <taxon>eudicotyledons</taxon>
        <taxon>Gunneridae</taxon>
        <taxon>Pentapetalae</taxon>
        <taxon>rosids</taxon>
        <taxon>malvids</taxon>
        <taxon>Myrtales</taxon>
        <taxon>Myrtaceae</taxon>
        <taxon>Myrtoideae</taxon>
        <taxon>Eucalypteae</taxon>
        <taxon>Eucalyptus</taxon>
    </lineage>
</organism>
<evidence type="ECO:0000256" key="1">
    <source>
        <dbReference type="SAM" id="MobiDB-lite"/>
    </source>
</evidence>